<reference evidence="10" key="1">
    <citation type="submission" date="2021-01" db="EMBL/GenBank/DDBJ databases">
        <authorList>
            <person name="Corre E."/>
            <person name="Pelletier E."/>
            <person name="Niang G."/>
            <person name="Scheremetjew M."/>
            <person name="Finn R."/>
            <person name="Kale V."/>
            <person name="Holt S."/>
            <person name="Cochrane G."/>
            <person name="Meng A."/>
            <person name="Brown T."/>
            <person name="Cohen L."/>
        </authorList>
    </citation>
    <scope>NUCLEOTIDE SEQUENCE</scope>
    <source>
        <strain evidence="10">Ms1</strain>
    </source>
</reference>
<dbReference type="Gene3D" id="2.60.120.10">
    <property type="entry name" value="Jelly Rolls"/>
    <property type="match status" value="2"/>
</dbReference>
<gene>
    <name evidence="10" type="ORF">BSP0115_LOCUS4733</name>
</gene>
<evidence type="ECO:0000313" key="10">
    <source>
        <dbReference type="EMBL" id="CAD8911515.1"/>
    </source>
</evidence>
<feature type="compositionally biased region" description="Basic and acidic residues" evidence="8">
    <location>
        <begin position="1"/>
        <end position="27"/>
    </location>
</feature>
<dbReference type="PANTHER" id="PTHR11635:SF152">
    <property type="entry name" value="CAMP-DEPENDENT PROTEIN KINASE TYPE I REGULATORY SUBUNIT-RELATED"/>
    <property type="match status" value="1"/>
</dbReference>
<dbReference type="GO" id="GO:0005829">
    <property type="term" value="C:cytosol"/>
    <property type="evidence" value="ECO:0007669"/>
    <property type="project" value="TreeGrafter"/>
</dbReference>
<dbReference type="GO" id="GO:0004862">
    <property type="term" value="F:cAMP-dependent protein kinase inhibitor activity"/>
    <property type="evidence" value="ECO:0007669"/>
    <property type="project" value="TreeGrafter"/>
</dbReference>
<dbReference type="PROSITE" id="PS00888">
    <property type="entry name" value="CNMP_BINDING_1"/>
    <property type="match status" value="2"/>
</dbReference>
<dbReference type="AlphaFoldDB" id="A0A7S1G631"/>
<evidence type="ECO:0000256" key="7">
    <source>
        <dbReference type="PIRSR" id="PIRSR000548-1"/>
    </source>
</evidence>
<evidence type="ECO:0000256" key="2">
    <source>
        <dbReference type="ARBA" id="ARBA00022553"/>
    </source>
</evidence>
<feature type="binding site" evidence="7">
    <location>
        <position position="269"/>
    </location>
    <ligand>
        <name>3',5'-cyclic AMP</name>
        <dbReference type="ChEBI" id="CHEBI:58165"/>
        <label>2</label>
    </ligand>
</feature>
<evidence type="ECO:0000256" key="4">
    <source>
        <dbReference type="ARBA" id="ARBA00022737"/>
    </source>
</evidence>
<comment type="similarity">
    <text evidence="1">Belongs to the cAMP-dependent kinase regulatory chain family.</text>
</comment>
<keyword evidence="4" id="KW-0677">Repeat</keyword>
<feature type="binding site" evidence="7">
    <location>
        <position position="148"/>
    </location>
    <ligand>
        <name>3',5'-cyclic AMP</name>
        <dbReference type="ChEBI" id="CHEBI:58165"/>
        <label>1</label>
    </ligand>
</feature>
<accession>A0A7S1G631</accession>
<dbReference type="Pfam" id="PF00027">
    <property type="entry name" value="cNMP_binding"/>
    <property type="match status" value="2"/>
</dbReference>
<dbReference type="GO" id="GO:0030552">
    <property type="term" value="F:cAMP binding"/>
    <property type="evidence" value="ECO:0007669"/>
    <property type="project" value="UniProtKB-KW"/>
</dbReference>
<organism evidence="10">
    <name type="scientific">Bicosoecida sp. CB-2014</name>
    <dbReference type="NCBI Taxonomy" id="1486930"/>
    <lineage>
        <taxon>Eukaryota</taxon>
        <taxon>Sar</taxon>
        <taxon>Stramenopiles</taxon>
        <taxon>Bigyra</taxon>
        <taxon>Opalozoa</taxon>
        <taxon>Bicosoecida</taxon>
    </lineage>
</organism>
<dbReference type="EMBL" id="HBFS01006969">
    <property type="protein sequence ID" value="CAD8911515.1"/>
    <property type="molecule type" value="Transcribed_RNA"/>
</dbReference>
<dbReference type="PANTHER" id="PTHR11635">
    <property type="entry name" value="CAMP-DEPENDENT PROTEIN KINASE REGULATORY CHAIN"/>
    <property type="match status" value="1"/>
</dbReference>
<feature type="domain" description="Cyclic nucleotide-binding" evidence="9">
    <location>
        <begin position="192"/>
        <end position="310"/>
    </location>
</feature>
<dbReference type="InterPro" id="IPR000595">
    <property type="entry name" value="cNMP-bd_dom"/>
</dbReference>
<dbReference type="InterPro" id="IPR018488">
    <property type="entry name" value="cNMP-bd_CS"/>
</dbReference>
<feature type="region of interest" description="Disordered" evidence="8">
    <location>
        <begin position="1"/>
        <end position="35"/>
    </location>
</feature>
<evidence type="ECO:0000256" key="5">
    <source>
        <dbReference type="ARBA" id="ARBA00022741"/>
    </source>
</evidence>
<keyword evidence="6 7" id="KW-0114">cAMP</keyword>
<keyword evidence="5 7" id="KW-0547">Nucleotide-binding</keyword>
<keyword evidence="2" id="KW-0597">Phosphoprotein</keyword>
<dbReference type="GO" id="GO:0034236">
    <property type="term" value="F:protein kinase A catalytic subunit binding"/>
    <property type="evidence" value="ECO:0007669"/>
    <property type="project" value="TreeGrafter"/>
</dbReference>
<feature type="binding site" evidence="7">
    <location>
        <position position="139"/>
    </location>
    <ligand>
        <name>3',5'-cyclic AMP</name>
        <dbReference type="ChEBI" id="CHEBI:58165"/>
        <label>1</label>
    </ligand>
</feature>
<feature type="compositionally biased region" description="Acidic residues" evidence="8">
    <location>
        <begin position="320"/>
        <end position="336"/>
    </location>
</feature>
<proteinExistence type="inferred from homology"/>
<dbReference type="FunFam" id="2.60.120.10:FF:000006">
    <property type="entry name" value="cAMP-dependent protein kinase type I-alpha regulatory subunit"/>
    <property type="match status" value="1"/>
</dbReference>
<dbReference type="SUPFAM" id="SSF51206">
    <property type="entry name" value="cAMP-binding domain-like"/>
    <property type="match status" value="2"/>
</dbReference>
<dbReference type="InterPro" id="IPR018490">
    <property type="entry name" value="cNMP-bd_dom_sf"/>
</dbReference>
<dbReference type="PIRSF" id="PIRSF000548">
    <property type="entry name" value="PK_regulatory"/>
    <property type="match status" value="1"/>
</dbReference>
<evidence type="ECO:0000256" key="6">
    <source>
        <dbReference type="ARBA" id="ARBA00023149"/>
    </source>
</evidence>
<evidence type="ECO:0000259" key="9">
    <source>
        <dbReference type="PROSITE" id="PS50042"/>
    </source>
</evidence>
<keyword evidence="3 7" id="KW-0116">cAMP-binding</keyword>
<dbReference type="PROSITE" id="PS50042">
    <property type="entry name" value="CNMP_BINDING_3"/>
    <property type="match status" value="2"/>
</dbReference>
<sequence length="336" mass="37082">MADEAKAADGKVAESKSGEMTEEEKMARGRRRGRRGTVCAVPVTVEEGWTPPKYDKDDDVKKRIRETIAHNILFSGLEAGERDVVVDAMQERKFDEGAVLIKQGDVGDFFYVLESGHCDITVDGVGKVMDATPGTSFGELALMYNAPRAATVTATEPCVTWAVDQITFKKTIQSTTQKKRERHEAFIAAVPLLSTLNQYERLTIADALQQVDFADEVDIIAEGDDGNDFYIIETGEVKCTKSGVEGEVSRRLTTGDYFGERALLTNEKRAATVTSVTPCVCQKLDRATFKRLLGPLEDIMRTNMEVYNRYKDSVPTAPEPEPEESEDDDDDAEAAA</sequence>
<dbReference type="PRINTS" id="PR00103">
    <property type="entry name" value="CAMPKINASE"/>
</dbReference>
<dbReference type="InterPro" id="IPR014710">
    <property type="entry name" value="RmlC-like_jellyroll"/>
</dbReference>
<dbReference type="GO" id="GO:0005952">
    <property type="term" value="C:cAMP-dependent protein kinase complex"/>
    <property type="evidence" value="ECO:0007669"/>
    <property type="project" value="InterPro"/>
</dbReference>
<feature type="region of interest" description="Disordered" evidence="8">
    <location>
        <begin position="310"/>
        <end position="336"/>
    </location>
</feature>
<dbReference type="CDD" id="cd00038">
    <property type="entry name" value="CAP_ED"/>
    <property type="match status" value="2"/>
</dbReference>
<protein>
    <recommendedName>
        <fullName evidence="9">Cyclic nucleotide-binding domain-containing protein</fullName>
    </recommendedName>
</protein>
<feature type="domain" description="Cyclic nucleotide-binding" evidence="9">
    <location>
        <begin position="73"/>
        <end position="189"/>
    </location>
</feature>
<evidence type="ECO:0000256" key="3">
    <source>
        <dbReference type="ARBA" id="ARBA00022566"/>
    </source>
</evidence>
<dbReference type="SMART" id="SM00100">
    <property type="entry name" value="cNMP"/>
    <property type="match status" value="2"/>
</dbReference>
<dbReference type="InterPro" id="IPR050503">
    <property type="entry name" value="cAMP-dep_PK_reg_su-like"/>
</dbReference>
<evidence type="ECO:0000256" key="1">
    <source>
        <dbReference type="ARBA" id="ARBA00005753"/>
    </source>
</evidence>
<evidence type="ECO:0000256" key="8">
    <source>
        <dbReference type="SAM" id="MobiDB-lite"/>
    </source>
</evidence>
<dbReference type="PROSITE" id="PS00889">
    <property type="entry name" value="CNMP_BINDING_2"/>
    <property type="match status" value="2"/>
</dbReference>
<dbReference type="InterPro" id="IPR012198">
    <property type="entry name" value="cAMP_dep_PK_reg_su"/>
</dbReference>
<name>A0A7S1G631_9STRA</name>
<feature type="binding site" evidence="7">
    <location>
        <position position="260"/>
    </location>
    <ligand>
        <name>3',5'-cyclic AMP</name>
        <dbReference type="ChEBI" id="CHEBI:58165"/>
        <label>2</label>
    </ligand>
</feature>